<comment type="caution">
    <text evidence="1">The sequence shown here is derived from an EMBL/GenBank/DDBJ whole genome shotgun (WGS) entry which is preliminary data.</text>
</comment>
<name>A0A4S2CZU4_STEMA</name>
<evidence type="ECO:0000313" key="1">
    <source>
        <dbReference type="EMBL" id="TGY34246.1"/>
    </source>
</evidence>
<organism evidence="1 2">
    <name type="scientific">Stenotrophomonas maltophilia</name>
    <name type="common">Pseudomonas maltophilia</name>
    <name type="synonym">Xanthomonas maltophilia</name>
    <dbReference type="NCBI Taxonomy" id="40324"/>
    <lineage>
        <taxon>Bacteria</taxon>
        <taxon>Pseudomonadati</taxon>
        <taxon>Pseudomonadota</taxon>
        <taxon>Gammaproteobacteria</taxon>
        <taxon>Lysobacterales</taxon>
        <taxon>Lysobacteraceae</taxon>
        <taxon>Stenotrophomonas</taxon>
        <taxon>Stenotrophomonas maltophilia group</taxon>
    </lineage>
</organism>
<dbReference type="OrthoDB" id="6038976at2"/>
<gene>
    <name evidence="1" type="ORF">E5352_10285</name>
</gene>
<protein>
    <submittedName>
        <fullName evidence="1">DUF3304 domain-containing protein</fullName>
    </submittedName>
</protein>
<evidence type="ECO:0000313" key="2">
    <source>
        <dbReference type="Proteomes" id="UP000306631"/>
    </source>
</evidence>
<accession>A0A4S2CZU4</accession>
<dbReference type="EMBL" id="SRYW01000007">
    <property type="protein sequence ID" value="TGY34246.1"/>
    <property type="molecule type" value="Genomic_DNA"/>
</dbReference>
<dbReference type="InterPro" id="IPR021733">
    <property type="entry name" value="DUF3304"/>
</dbReference>
<reference evidence="1 2" key="1">
    <citation type="submission" date="2019-04" db="EMBL/GenBank/DDBJ databases">
        <title>Microbes associate with the intestines of laboratory mice.</title>
        <authorList>
            <person name="Navarre W."/>
            <person name="Wong E."/>
            <person name="Huang K."/>
            <person name="Tropini C."/>
            <person name="Ng K."/>
            <person name="Yu B."/>
        </authorList>
    </citation>
    <scope>NUCLEOTIDE SEQUENCE [LARGE SCALE GENOMIC DNA]</scope>
    <source>
        <strain evidence="1 2">NM62_B4-13</strain>
    </source>
</reference>
<dbReference type="AlphaFoldDB" id="A0A4S2CZU4"/>
<dbReference type="Proteomes" id="UP000306631">
    <property type="component" value="Unassembled WGS sequence"/>
</dbReference>
<sequence length="211" mass="23854">MQRRSARRCGRWRRAGERTGHHSIVNRVRASRRPLRRGAIMLSNKPLLWIVVAVIVVAAASAGCARAMAKPTPRSPYLTLFAFNYSDRYLHDVRVDGKWMGGVSAYTNGGSVMGPLAPKHDKPLSIRVEWELSDRYDLTTNTYQTAGPREPRSAVVTVRQPYPPDPRTLLLHFYQDGHVEAELIDRSKDYWDSRREVLPKGHIANDGAARP</sequence>
<proteinExistence type="predicted"/>
<dbReference type="Pfam" id="PF11745">
    <property type="entry name" value="DUF3304"/>
    <property type="match status" value="1"/>
</dbReference>